<evidence type="ECO:0000313" key="3">
    <source>
        <dbReference type="Proteomes" id="UP001159659"/>
    </source>
</evidence>
<accession>A0AAV0T7P4</accession>
<evidence type="ECO:0000259" key="1">
    <source>
        <dbReference type="Pfam" id="PF22936"/>
    </source>
</evidence>
<dbReference type="EMBL" id="CANTFK010000347">
    <property type="protein sequence ID" value="CAI5714762.1"/>
    <property type="molecule type" value="Genomic_DNA"/>
</dbReference>
<dbReference type="Pfam" id="PF22936">
    <property type="entry name" value="Pol_BBD"/>
    <property type="match status" value="1"/>
</dbReference>
<protein>
    <recommendedName>
        <fullName evidence="1">Retrovirus-related Pol polyprotein from transposon TNT 1-94-like beta-barrel domain-containing protein</fullName>
    </recommendedName>
</protein>
<feature type="domain" description="Retrovirus-related Pol polyprotein from transposon TNT 1-94-like beta-barrel" evidence="1">
    <location>
        <begin position="91"/>
        <end position="143"/>
    </location>
</feature>
<proteinExistence type="predicted"/>
<dbReference type="AlphaFoldDB" id="A0AAV0T7P4"/>
<comment type="caution">
    <text evidence="2">The sequence shown here is derived from an EMBL/GenBank/DDBJ whole genome shotgun (WGS) entry which is preliminary data.</text>
</comment>
<sequence>MRTVLLAKVDPTRSDYLVQAEELAHFAQAYEFNVGREKTLGQEIVGSVSERREKEMRRCHSCNETVGPADIWSVMNHGLNVDSCQGTCLQPDGMPLNVSKKGSVTMMVMAGGIERVLTLKEVYFAEGVKCNLISYGNLDEKGYSLGYNGAQRVLADRNYGQVAFDVELIRNVLVVSCRVEKSIIKPVGAIMSILNVEASRRCQVSDDVQKGTLIKFHKRLGHLSYDTIERFNRDPSSDIV</sequence>
<dbReference type="InterPro" id="IPR054722">
    <property type="entry name" value="PolX-like_BBD"/>
</dbReference>
<name>A0AAV0T7P4_9STRA</name>
<dbReference type="Proteomes" id="UP001159659">
    <property type="component" value="Unassembled WGS sequence"/>
</dbReference>
<reference evidence="2" key="1">
    <citation type="submission" date="2022-12" db="EMBL/GenBank/DDBJ databases">
        <authorList>
            <person name="Webb A."/>
        </authorList>
    </citation>
    <scope>NUCLEOTIDE SEQUENCE</scope>
    <source>
        <strain evidence="2">Pf2</strain>
    </source>
</reference>
<organism evidence="2 3">
    <name type="scientific">Peronospora farinosa</name>
    <dbReference type="NCBI Taxonomy" id="134698"/>
    <lineage>
        <taxon>Eukaryota</taxon>
        <taxon>Sar</taxon>
        <taxon>Stramenopiles</taxon>
        <taxon>Oomycota</taxon>
        <taxon>Peronosporomycetes</taxon>
        <taxon>Peronosporales</taxon>
        <taxon>Peronosporaceae</taxon>
        <taxon>Peronospora</taxon>
    </lineage>
</organism>
<evidence type="ECO:0000313" key="2">
    <source>
        <dbReference type="EMBL" id="CAI5714762.1"/>
    </source>
</evidence>
<gene>
    <name evidence="2" type="ORF">PFR002_LOCUS2974</name>
</gene>